<comment type="subcellular location">
    <subcellularLocation>
        <location evidence="2 10">Cell membrane</location>
        <topology evidence="2 10">Multi-pass membrane protein</topology>
    </subcellularLocation>
</comment>
<evidence type="ECO:0000259" key="12">
    <source>
        <dbReference type="PROSITE" id="PS50928"/>
    </source>
</evidence>
<dbReference type="PROSITE" id="PS50928">
    <property type="entry name" value="ABC_TM1"/>
    <property type="match status" value="1"/>
</dbReference>
<proteinExistence type="inferred from homology"/>
<comment type="caution">
    <text evidence="13">The sequence shown here is derived from an EMBL/GenBank/DDBJ whole genome shotgun (WGS) entry which is preliminary data.</text>
</comment>
<evidence type="ECO:0000256" key="8">
    <source>
        <dbReference type="ARBA" id="ARBA00022989"/>
    </source>
</evidence>
<name>A0ABS0J354_9BACT</name>
<evidence type="ECO:0000256" key="4">
    <source>
        <dbReference type="ARBA" id="ARBA00022448"/>
    </source>
</evidence>
<dbReference type="InterPro" id="IPR035906">
    <property type="entry name" value="MetI-like_sf"/>
</dbReference>
<feature type="transmembrane region" description="Helical" evidence="10">
    <location>
        <begin position="201"/>
        <end position="221"/>
    </location>
</feature>
<dbReference type="InterPro" id="IPR011867">
    <property type="entry name" value="ModB_ABC"/>
</dbReference>
<sequence>MDFLSPLLTAGTLKVSVILLTLKVAGIATAVSSVLGILTAWCIARRPFPGRTWVDALCALPLVLPPTVIGYYLILLVGRRGLLGPWLAEFGINLMFSWEGAVVAATVVVFPLIYKSARAALEAVDHNLENAARTLGASEWKVFLRVSLPLAWRGILAGVMLAFARGMGEFGATLMIAGNLPGRTQTLSLAIYSAFQAGDDAQALALVIATSLLCMGVLILADKLATGGLSFGRGA</sequence>
<feature type="domain" description="ABC transmembrane type-1" evidence="12">
    <location>
        <begin position="18"/>
        <end position="225"/>
    </location>
</feature>
<keyword evidence="9 10" id="KW-0472">Membrane</keyword>
<dbReference type="Gene3D" id="1.10.3720.10">
    <property type="entry name" value="MetI-like"/>
    <property type="match status" value="1"/>
</dbReference>
<evidence type="ECO:0000256" key="9">
    <source>
        <dbReference type="ARBA" id="ARBA00023136"/>
    </source>
</evidence>
<evidence type="ECO:0000256" key="2">
    <source>
        <dbReference type="ARBA" id="ARBA00004651"/>
    </source>
</evidence>
<evidence type="ECO:0000256" key="1">
    <source>
        <dbReference type="ARBA" id="ARBA00002949"/>
    </source>
</evidence>
<dbReference type="Pfam" id="PF00528">
    <property type="entry name" value="BPD_transp_1"/>
    <property type="match status" value="1"/>
</dbReference>
<keyword evidence="6 11" id="KW-0500">Molybdenum</keyword>
<evidence type="ECO:0000256" key="11">
    <source>
        <dbReference type="RuleBase" id="RU365097"/>
    </source>
</evidence>
<reference evidence="13 14" key="1">
    <citation type="submission" date="2019-08" db="EMBL/GenBank/DDBJ databases">
        <authorList>
            <person name="Luo N."/>
        </authorList>
    </citation>
    <scope>NUCLEOTIDE SEQUENCE [LARGE SCALE GENOMIC DNA]</scope>
    <source>
        <strain evidence="13 14">NCIMB 9442</strain>
    </source>
</reference>
<comment type="similarity">
    <text evidence="3 11">Belongs to the binding-protein-dependent transport system permease family. CysTW subfamily.</text>
</comment>
<comment type="function">
    <text evidence="1 11">Part of the binding-protein-dependent transport system for molybdenum; probably responsible for the translocation of the substrate across the membrane.</text>
</comment>
<feature type="transmembrane region" description="Helical" evidence="10">
    <location>
        <begin position="95"/>
        <end position="114"/>
    </location>
</feature>
<keyword evidence="5 11" id="KW-1003">Cell membrane</keyword>
<dbReference type="EMBL" id="VRYY01000178">
    <property type="protein sequence ID" value="MBG3876862.1"/>
    <property type="molecule type" value="Genomic_DNA"/>
</dbReference>
<evidence type="ECO:0000313" key="14">
    <source>
        <dbReference type="Proteomes" id="UP001194469"/>
    </source>
</evidence>
<organism evidence="13 14">
    <name type="scientific">Nitratidesulfovibrio oxamicus</name>
    <dbReference type="NCBI Taxonomy" id="32016"/>
    <lineage>
        <taxon>Bacteria</taxon>
        <taxon>Pseudomonadati</taxon>
        <taxon>Thermodesulfobacteriota</taxon>
        <taxon>Desulfovibrionia</taxon>
        <taxon>Desulfovibrionales</taxon>
        <taxon>Desulfovibrionaceae</taxon>
        <taxon>Nitratidesulfovibrio</taxon>
    </lineage>
</organism>
<feature type="transmembrane region" description="Helical" evidence="10">
    <location>
        <begin position="56"/>
        <end position="75"/>
    </location>
</feature>
<evidence type="ECO:0000313" key="13">
    <source>
        <dbReference type="EMBL" id="MBG3876862.1"/>
    </source>
</evidence>
<keyword evidence="14" id="KW-1185">Reference proteome</keyword>
<keyword evidence="4 10" id="KW-0813">Transport</keyword>
<keyword evidence="7 10" id="KW-0812">Transmembrane</keyword>
<dbReference type="Proteomes" id="UP001194469">
    <property type="component" value="Unassembled WGS sequence"/>
</dbReference>
<evidence type="ECO:0000256" key="3">
    <source>
        <dbReference type="ARBA" id="ARBA00007069"/>
    </source>
</evidence>
<evidence type="ECO:0000256" key="10">
    <source>
        <dbReference type="RuleBase" id="RU363032"/>
    </source>
</evidence>
<dbReference type="InterPro" id="IPR049783">
    <property type="entry name" value="ABC_perm_TupB-like"/>
</dbReference>
<dbReference type="SUPFAM" id="SSF161098">
    <property type="entry name" value="MetI-like"/>
    <property type="match status" value="1"/>
</dbReference>
<dbReference type="PANTHER" id="PTHR30183">
    <property type="entry name" value="MOLYBDENUM TRANSPORT SYSTEM PERMEASE PROTEIN MODB"/>
    <property type="match status" value="1"/>
</dbReference>
<accession>A0ABS0J354</accession>
<dbReference type="NCBIfam" id="TIGR02141">
    <property type="entry name" value="modB_ABC"/>
    <property type="match status" value="1"/>
</dbReference>
<evidence type="ECO:0000256" key="6">
    <source>
        <dbReference type="ARBA" id="ARBA00022505"/>
    </source>
</evidence>
<dbReference type="CDD" id="cd06261">
    <property type="entry name" value="TM_PBP2"/>
    <property type="match status" value="1"/>
</dbReference>
<gene>
    <name evidence="13" type="primary">modB</name>
    <name evidence="13" type="ORF">FVW20_07480</name>
</gene>
<evidence type="ECO:0000256" key="7">
    <source>
        <dbReference type="ARBA" id="ARBA00022692"/>
    </source>
</evidence>
<evidence type="ECO:0000256" key="5">
    <source>
        <dbReference type="ARBA" id="ARBA00022475"/>
    </source>
</evidence>
<dbReference type="InterPro" id="IPR000515">
    <property type="entry name" value="MetI-like"/>
</dbReference>
<protein>
    <recommendedName>
        <fullName evidence="11">Molybdenum transport system permease</fullName>
    </recommendedName>
</protein>
<feature type="transmembrane region" description="Helical" evidence="10">
    <location>
        <begin position="20"/>
        <end position="44"/>
    </location>
</feature>
<dbReference type="NCBIfam" id="NF038017">
    <property type="entry name" value="ABC_perm1"/>
    <property type="match status" value="1"/>
</dbReference>
<dbReference type="RefSeq" id="WP_196608938.1">
    <property type="nucleotide sequence ID" value="NZ_VRYY01000178.1"/>
</dbReference>
<feature type="transmembrane region" description="Helical" evidence="10">
    <location>
        <begin position="142"/>
        <end position="164"/>
    </location>
</feature>
<keyword evidence="8 10" id="KW-1133">Transmembrane helix</keyword>
<dbReference type="PANTHER" id="PTHR30183:SF3">
    <property type="entry name" value="MOLYBDENUM TRANSPORT SYSTEM PERMEASE PROTEIN MODB"/>
    <property type="match status" value="1"/>
</dbReference>